<organism evidence="2 3">
    <name type="scientific">Streptomyces brasiliscabiei</name>
    <dbReference type="NCBI Taxonomy" id="2736302"/>
    <lineage>
        <taxon>Bacteria</taxon>
        <taxon>Bacillati</taxon>
        <taxon>Actinomycetota</taxon>
        <taxon>Actinomycetes</taxon>
        <taxon>Kitasatosporales</taxon>
        <taxon>Streptomycetaceae</taxon>
        <taxon>Streptomyces</taxon>
    </lineage>
</organism>
<dbReference type="InterPro" id="IPR014818">
    <property type="entry name" value="Phage/plasmid_primase_P4_C"/>
</dbReference>
<proteinExistence type="predicted"/>
<feature type="non-terminal residue" evidence="2">
    <location>
        <position position="138"/>
    </location>
</feature>
<keyword evidence="3" id="KW-1185">Reference proteome</keyword>
<gene>
    <name evidence="2" type="ORF">WB403_48925</name>
</gene>
<reference evidence="2 3" key="1">
    <citation type="submission" date="2024-03" db="EMBL/GenBank/DDBJ databases">
        <title>First Report of Pectobacterium brasiliscabiei causing potato scab in china.</title>
        <authorList>
            <person name="Handique U."/>
        </authorList>
    </citation>
    <scope>NUCLEOTIDE SEQUENCE [LARGE SCALE GENOMIC DNA]</scope>
    <source>
        <strain evidence="2 3">ZRIMU1503</strain>
    </source>
</reference>
<feature type="non-terminal residue" evidence="2">
    <location>
        <position position="1"/>
    </location>
</feature>
<name>A0ABU8GV07_9ACTN</name>
<feature type="domain" description="Bacteriophage/plasmid primase P4 C-terminal" evidence="1">
    <location>
        <begin position="23"/>
        <end position="138"/>
    </location>
</feature>
<sequence length="138" mass="15156">YVAHLVETRDKPADDDLSDDALAERFADAVRDLWANVDGVGLLRYDGKVWRVVDEALLVERARTYLRDVRQDATALAIRRGDKVLESDAKRLGNKGTIAAVARLTAGILLDNSTTLDADPDVLNVQNGVVDLRTGTLR</sequence>
<dbReference type="EMBL" id="JBBAYM010000121">
    <property type="protein sequence ID" value="MEI5617033.1"/>
    <property type="molecule type" value="Genomic_DNA"/>
</dbReference>
<dbReference type="Proteomes" id="UP001365781">
    <property type="component" value="Unassembled WGS sequence"/>
</dbReference>
<accession>A0ABU8GV07</accession>
<dbReference type="RefSeq" id="WP_336558956.1">
    <property type="nucleotide sequence ID" value="NZ_JBBAYM010000121.1"/>
</dbReference>
<evidence type="ECO:0000313" key="2">
    <source>
        <dbReference type="EMBL" id="MEI5617033.1"/>
    </source>
</evidence>
<evidence type="ECO:0000313" key="3">
    <source>
        <dbReference type="Proteomes" id="UP001365781"/>
    </source>
</evidence>
<comment type="caution">
    <text evidence="2">The sequence shown here is derived from an EMBL/GenBank/DDBJ whole genome shotgun (WGS) entry which is preliminary data.</text>
</comment>
<evidence type="ECO:0000259" key="1">
    <source>
        <dbReference type="Pfam" id="PF08706"/>
    </source>
</evidence>
<dbReference type="Pfam" id="PF08706">
    <property type="entry name" value="D5_N"/>
    <property type="match status" value="1"/>
</dbReference>
<protein>
    <recommendedName>
        <fullName evidence="1">Bacteriophage/plasmid primase P4 C-terminal domain-containing protein</fullName>
    </recommendedName>
</protein>